<gene>
    <name evidence="1" type="ORF">Goarm_020560</name>
</gene>
<sequence>IHDVSTGFFSEILAKQLGYFIGKFLEYDGTDLGKGSQNFLRIRVQLDVRRPLKRKKQAKMALGVEITVMGWDLSLRAQYRIALSLSNIWLREGVEGEKGEILIEGDVTITLRSFSKRHIDVVIEDPEDGNKWRYTSSYGTPYAQDRDESWLF</sequence>
<name>A0A7J9IP25_9ROSI</name>
<dbReference type="EMBL" id="JABFAE010000002">
    <property type="protein sequence ID" value="MBA0823861.1"/>
    <property type="molecule type" value="Genomic_DNA"/>
</dbReference>
<comment type="caution">
    <text evidence="1">The sequence shown here is derived from an EMBL/GenBank/DDBJ whole genome shotgun (WGS) entry which is preliminary data.</text>
</comment>
<dbReference type="AlphaFoldDB" id="A0A7J9IP25"/>
<protein>
    <submittedName>
        <fullName evidence="1">Uncharacterized protein</fullName>
    </submittedName>
</protein>
<proteinExistence type="predicted"/>
<feature type="non-terminal residue" evidence="1">
    <location>
        <position position="1"/>
    </location>
</feature>
<keyword evidence="2" id="KW-1185">Reference proteome</keyword>
<reference evidence="1 2" key="1">
    <citation type="journal article" date="2019" name="Genome Biol. Evol.">
        <title>Insights into the evolution of the New World diploid cottons (Gossypium, subgenus Houzingenia) based on genome sequencing.</title>
        <authorList>
            <person name="Grover C.E."/>
            <person name="Arick M.A. 2nd"/>
            <person name="Thrash A."/>
            <person name="Conover J.L."/>
            <person name="Sanders W.S."/>
            <person name="Peterson D.G."/>
            <person name="Frelichowski J.E."/>
            <person name="Scheffler J.A."/>
            <person name="Scheffler B.E."/>
            <person name="Wendel J.F."/>
        </authorList>
    </citation>
    <scope>NUCLEOTIDE SEQUENCE [LARGE SCALE GENOMIC DNA]</scope>
    <source>
        <strain evidence="1">6</strain>
        <tissue evidence="1">Leaf</tissue>
    </source>
</reference>
<evidence type="ECO:0000313" key="1">
    <source>
        <dbReference type="EMBL" id="MBA0823861.1"/>
    </source>
</evidence>
<accession>A0A7J9IP25</accession>
<evidence type="ECO:0000313" key="2">
    <source>
        <dbReference type="Proteomes" id="UP000593575"/>
    </source>
</evidence>
<organism evidence="1 2">
    <name type="scientific">Gossypium armourianum</name>
    <dbReference type="NCBI Taxonomy" id="34283"/>
    <lineage>
        <taxon>Eukaryota</taxon>
        <taxon>Viridiplantae</taxon>
        <taxon>Streptophyta</taxon>
        <taxon>Embryophyta</taxon>
        <taxon>Tracheophyta</taxon>
        <taxon>Spermatophyta</taxon>
        <taxon>Magnoliopsida</taxon>
        <taxon>eudicotyledons</taxon>
        <taxon>Gunneridae</taxon>
        <taxon>Pentapetalae</taxon>
        <taxon>rosids</taxon>
        <taxon>malvids</taxon>
        <taxon>Malvales</taxon>
        <taxon>Malvaceae</taxon>
        <taxon>Malvoideae</taxon>
        <taxon>Gossypium</taxon>
    </lineage>
</organism>
<dbReference type="Proteomes" id="UP000593575">
    <property type="component" value="Unassembled WGS sequence"/>
</dbReference>